<evidence type="ECO:0000256" key="1">
    <source>
        <dbReference type="SAM" id="SignalP"/>
    </source>
</evidence>
<reference evidence="2" key="1">
    <citation type="submission" date="2023-04" db="EMBL/GenBank/DDBJ databases">
        <title>Completed genome of Mycoplasma lagogenitalium type strain 12MS.</title>
        <authorList>
            <person name="Spergser J."/>
        </authorList>
    </citation>
    <scope>NUCLEOTIDE SEQUENCE</scope>
    <source>
        <strain evidence="2">12MS</strain>
    </source>
</reference>
<keyword evidence="1" id="KW-0732">Signal</keyword>
<protein>
    <recommendedName>
        <fullName evidence="4">Lipoprotein</fullName>
    </recommendedName>
</protein>
<evidence type="ECO:0008006" key="4">
    <source>
        <dbReference type="Google" id="ProtNLM"/>
    </source>
</evidence>
<evidence type="ECO:0000313" key="3">
    <source>
        <dbReference type="Proteomes" id="UP001179842"/>
    </source>
</evidence>
<evidence type="ECO:0000313" key="2">
    <source>
        <dbReference type="EMBL" id="WGI36893.1"/>
    </source>
</evidence>
<feature type="chain" id="PRO_5045780212" description="Lipoprotein" evidence="1">
    <location>
        <begin position="23"/>
        <end position="370"/>
    </location>
</feature>
<name>A0ABY8LUH5_9BACT</name>
<gene>
    <name evidence="2" type="ORF">QEG99_01240</name>
</gene>
<dbReference type="EMBL" id="CP122979">
    <property type="protein sequence ID" value="WGI36893.1"/>
    <property type="molecule type" value="Genomic_DNA"/>
</dbReference>
<sequence length="370" mass="44501">MNIKYKLFLPLMATSATLPIVASCAVNQPPKEETKIEKQIRLDNEEWKRAMELAPNLMKFQYGDYPDYSEYKQAKEIMWHTFKKAPLPAYLEDRKQRLKLNLKELKYLMGNINHLNDFEKAYIGLYQDLQTFFDNQIHRYKPENLTFEYLTTDREIYYDMYLKVKEDTLQPEQMFYHQVLTIIKEFNSWRSQNPLDEFNVSSKTFPRERPYGSKEDVRFAHRIEFLETRLRPIIEQKLQEFTHQHQDFQFKNPQLSYRQINGGDIIVELSFDIEYQNQPISKFLTIPLTVDINLKSSTRGVRLKELRLADQKEQMEKYKSKLYTDKTFAELENLLKKPFNNSQSNYDKLEMVKEEYDATLKVLEYDNLEK</sequence>
<dbReference type="RefSeq" id="WP_280102196.1">
    <property type="nucleotide sequence ID" value="NZ_CP122979.1"/>
</dbReference>
<keyword evidence="3" id="KW-1185">Reference proteome</keyword>
<dbReference type="Proteomes" id="UP001179842">
    <property type="component" value="Chromosome"/>
</dbReference>
<dbReference type="PROSITE" id="PS51257">
    <property type="entry name" value="PROKAR_LIPOPROTEIN"/>
    <property type="match status" value="1"/>
</dbReference>
<organism evidence="2 3">
    <name type="scientific">Mesomycoplasma lagogenitalium</name>
    <dbReference type="NCBI Taxonomy" id="171286"/>
    <lineage>
        <taxon>Bacteria</taxon>
        <taxon>Bacillati</taxon>
        <taxon>Mycoplasmatota</taxon>
        <taxon>Mycoplasmoidales</taxon>
        <taxon>Metamycoplasmataceae</taxon>
        <taxon>Mesomycoplasma</taxon>
    </lineage>
</organism>
<proteinExistence type="predicted"/>
<accession>A0ABY8LUH5</accession>
<feature type="signal peptide" evidence="1">
    <location>
        <begin position="1"/>
        <end position="22"/>
    </location>
</feature>